<dbReference type="Gene3D" id="3.40.30.10">
    <property type="entry name" value="Glutaredoxin"/>
    <property type="match status" value="1"/>
</dbReference>
<protein>
    <submittedName>
        <fullName evidence="2">Unannotated protein</fullName>
    </submittedName>
</protein>
<dbReference type="SUPFAM" id="SSF52833">
    <property type="entry name" value="Thioredoxin-like"/>
    <property type="match status" value="1"/>
</dbReference>
<evidence type="ECO:0000313" key="2">
    <source>
        <dbReference type="EMBL" id="CAB4322339.1"/>
    </source>
</evidence>
<dbReference type="EMBL" id="CAFBNC010000001">
    <property type="protein sequence ID" value="CAB4920041.1"/>
    <property type="molecule type" value="Genomic_DNA"/>
</dbReference>
<reference evidence="2" key="1">
    <citation type="submission" date="2020-05" db="EMBL/GenBank/DDBJ databases">
        <authorList>
            <person name="Chiriac C."/>
            <person name="Salcher M."/>
            <person name="Ghai R."/>
            <person name="Kavagutti S V."/>
        </authorList>
    </citation>
    <scope>NUCLEOTIDE SEQUENCE</scope>
</reference>
<organism evidence="2">
    <name type="scientific">freshwater metagenome</name>
    <dbReference type="NCBI Taxonomy" id="449393"/>
    <lineage>
        <taxon>unclassified sequences</taxon>
        <taxon>metagenomes</taxon>
        <taxon>ecological metagenomes</taxon>
    </lineage>
</organism>
<accession>A0A6J5YEY8</accession>
<evidence type="ECO:0000259" key="1">
    <source>
        <dbReference type="Pfam" id="PF01323"/>
    </source>
</evidence>
<dbReference type="CDD" id="cd03024">
    <property type="entry name" value="DsbA_FrnE"/>
    <property type="match status" value="1"/>
</dbReference>
<feature type="domain" description="DSBA-like thioredoxin" evidence="1">
    <location>
        <begin position="14"/>
        <end position="215"/>
    </location>
</feature>
<dbReference type="PANTHER" id="PTHR13887">
    <property type="entry name" value="GLUTATHIONE S-TRANSFERASE KAPPA"/>
    <property type="match status" value="1"/>
</dbReference>
<gene>
    <name evidence="2" type="ORF">UFOPK1392_00073</name>
    <name evidence="3" type="ORF">UFOPK3733_00017</name>
</gene>
<sequence>MSGIAGDEDSVMRIDIWSDVVCPWCAIGKAHLDEALTQFAHADEVVIRWHSFELDPSAPAVRSGNYAGMIAKKYGMDTEQAQTMVDQMTARGESVGVDFRFDRVQPGNTFDAHRVIHLGGLRGIQDEVKTRMLRGYLSDGEAIGLPEVVHKLGVEAGLDPDEVTAVLETDAFADDVRADELLASQLQVTGVPFFVFDGRLAVAGAQPPEVLLEVLERAWSDRAPQLEVLADGDACGPDGCEI</sequence>
<dbReference type="EMBL" id="CAEMXZ010000002">
    <property type="protein sequence ID" value="CAB4322339.1"/>
    <property type="molecule type" value="Genomic_DNA"/>
</dbReference>
<proteinExistence type="predicted"/>
<evidence type="ECO:0000313" key="3">
    <source>
        <dbReference type="EMBL" id="CAB4920041.1"/>
    </source>
</evidence>
<dbReference type="GO" id="GO:0016491">
    <property type="term" value="F:oxidoreductase activity"/>
    <property type="evidence" value="ECO:0007669"/>
    <property type="project" value="InterPro"/>
</dbReference>
<dbReference type="InterPro" id="IPR036249">
    <property type="entry name" value="Thioredoxin-like_sf"/>
</dbReference>
<dbReference type="AlphaFoldDB" id="A0A6J5YEY8"/>
<dbReference type="PANTHER" id="PTHR13887:SF41">
    <property type="entry name" value="THIOREDOXIN SUPERFAMILY PROTEIN"/>
    <property type="match status" value="1"/>
</dbReference>
<name>A0A6J5YEY8_9ZZZZ</name>
<dbReference type="Pfam" id="PF01323">
    <property type="entry name" value="DSBA"/>
    <property type="match status" value="1"/>
</dbReference>
<dbReference type="InterPro" id="IPR001853">
    <property type="entry name" value="DSBA-like_thioredoxin_dom"/>
</dbReference>